<dbReference type="InterPro" id="IPR013830">
    <property type="entry name" value="SGNH_hydro"/>
</dbReference>
<dbReference type="SUPFAM" id="SSF52266">
    <property type="entry name" value="SGNH hydrolase"/>
    <property type="match status" value="1"/>
</dbReference>
<evidence type="ECO:0000259" key="1">
    <source>
        <dbReference type="Pfam" id="PF14606"/>
    </source>
</evidence>
<proteinExistence type="predicted"/>
<accession>A0ABX1XG37</accession>
<dbReference type="Pfam" id="PF14606">
    <property type="entry name" value="Lipase_GDSL_3"/>
    <property type="match status" value="1"/>
</dbReference>
<organism evidence="2 3">
    <name type="scientific">Paenibacillus plantarum</name>
    <dbReference type="NCBI Taxonomy" id="2654975"/>
    <lineage>
        <taxon>Bacteria</taxon>
        <taxon>Bacillati</taxon>
        <taxon>Bacillota</taxon>
        <taxon>Bacilli</taxon>
        <taxon>Bacillales</taxon>
        <taxon>Paenibacillaceae</taxon>
        <taxon>Paenibacillus</taxon>
    </lineage>
</organism>
<reference evidence="2 3" key="1">
    <citation type="submission" date="2019-10" db="EMBL/GenBank/DDBJ databases">
        <title>Description of Paenibacillus humi sp. nov.</title>
        <authorList>
            <person name="Carlier A."/>
            <person name="Qi S."/>
        </authorList>
    </citation>
    <scope>NUCLEOTIDE SEQUENCE [LARGE SCALE GENOMIC DNA]</scope>
    <source>
        <strain evidence="2 3">LMG 31461</strain>
    </source>
</reference>
<gene>
    <name evidence="2" type="ORF">GC096_23955</name>
</gene>
<protein>
    <submittedName>
        <fullName evidence="2">Lipase</fullName>
    </submittedName>
</protein>
<keyword evidence="3" id="KW-1185">Reference proteome</keyword>
<dbReference type="Gene3D" id="3.40.50.1110">
    <property type="entry name" value="SGNH hydrolase"/>
    <property type="match status" value="1"/>
</dbReference>
<dbReference type="PANTHER" id="PTHR30383">
    <property type="entry name" value="THIOESTERASE 1/PROTEASE 1/LYSOPHOSPHOLIPASE L1"/>
    <property type="match status" value="1"/>
</dbReference>
<dbReference type="Proteomes" id="UP000653578">
    <property type="component" value="Unassembled WGS sequence"/>
</dbReference>
<comment type="caution">
    <text evidence="2">The sequence shown here is derived from an EMBL/GenBank/DDBJ whole genome shotgun (WGS) entry which is preliminary data.</text>
</comment>
<feature type="domain" description="SGNH hydrolase-type esterase" evidence="1">
    <location>
        <begin position="155"/>
        <end position="333"/>
    </location>
</feature>
<dbReference type="RefSeq" id="WP_171633829.1">
    <property type="nucleotide sequence ID" value="NZ_WHNY01000067.1"/>
</dbReference>
<evidence type="ECO:0000313" key="3">
    <source>
        <dbReference type="Proteomes" id="UP000653578"/>
    </source>
</evidence>
<evidence type="ECO:0000313" key="2">
    <source>
        <dbReference type="EMBL" id="NOU67101.1"/>
    </source>
</evidence>
<dbReference type="EMBL" id="WHNY01000067">
    <property type="protein sequence ID" value="NOU67101.1"/>
    <property type="molecule type" value="Genomic_DNA"/>
</dbReference>
<name>A0ABX1XG37_9BACL</name>
<sequence length="353" mass="40026">MINGVAFHNICEMEEREGMPGKQLQRFPQSVRTAISGWGRTSAALASGCELRFVTEASRVQIKLSSLETEGKVMIFQGNFFHSVQTLLPGIISTLDLVSREEFTEVEPRFLESNTFSFRVWRICFDGFRAVLHGIDATDYPVVLPQPGETPELKMIAYGSSITQGEGASSNYNSYVQHAAHRLGFDVLNLGLSGSCLCEPEVADFIAERNDWQIAFFELGINMRKVYTVAEFRDRVSYLLDRVITMHPYDPIFITTIYPNKSTFLKDGDNLLAVREMEFNEVLREYAARKNHPYLYVIEGSDVLTDFSSLTADLIHPSDYGHIRMGEHLAKLMQPGINTFRNLRPERRKGGDR</sequence>
<dbReference type="InterPro" id="IPR051532">
    <property type="entry name" value="Ester_Hydrolysis_Enzymes"/>
</dbReference>
<dbReference type="InterPro" id="IPR036514">
    <property type="entry name" value="SGNH_hydro_sf"/>
</dbReference>